<dbReference type="Pfam" id="PF12661">
    <property type="entry name" value="hEGF"/>
    <property type="match status" value="1"/>
</dbReference>
<evidence type="ECO:0000256" key="4">
    <source>
        <dbReference type="ARBA" id="ARBA00022729"/>
    </source>
</evidence>
<dbReference type="PROSITE" id="PS01186">
    <property type="entry name" value="EGF_2"/>
    <property type="match status" value="11"/>
</dbReference>
<dbReference type="PROSITE" id="PS00010">
    <property type="entry name" value="ASX_HYDROXYL"/>
    <property type="match status" value="9"/>
</dbReference>
<gene>
    <name evidence="12" type="ORF">PACLA_8A017172</name>
</gene>
<dbReference type="EMBL" id="CACRXK020009790">
    <property type="protein sequence ID" value="CAB4017964.1"/>
    <property type="molecule type" value="Genomic_DNA"/>
</dbReference>
<evidence type="ECO:0000256" key="10">
    <source>
        <dbReference type="ARBA" id="ARBA00023180"/>
    </source>
</evidence>
<keyword evidence="3" id="KW-0812">Transmembrane</keyword>
<dbReference type="Gene3D" id="2.10.25.10">
    <property type="entry name" value="Laminin"/>
    <property type="match status" value="12"/>
</dbReference>
<keyword evidence="7" id="KW-1133">Transmembrane helix</keyword>
<dbReference type="PROSITE" id="PS01187">
    <property type="entry name" value="EGF_CA"/>
    <property type="match status" value="4"/>
</dbReference>
<dbReference type="Proteomes" id="UP001152795">
    <property type="component" value="Unassembled WGS sequence"/>
</dbReference>
<evidence type="ECO:0000256" key="7">
    <source>
        <dbReference type="ARBA" id="ARBA00022989"/>
    </source>
</evidence>
<dbReference type="SUPFAM" id="SSF57184">
    <property type="entry name" value="Growth factor receptor domain"/>
    <property type="match status" value="4"/>
</dbReference>
<dbReference type="OrthoDB" id="283575at2759"/>
<feature type="non-terminal residue" evidence="12">
    <location>
        <position position="1"/>
    </location>
</feature>
<dbReference type="Pfam" id="PF07645">
    <property type="entry name" value="EGF_CA"/>
    <property type="match status" value="8"/>
</dbReference>
<dbReference type="AlphaFoldDB" id="A0A6S7IGD5"/>
<dbReference type="SMART" id="SM00179">
    <property type="entry name" value="EGF_CA"/>
    <property type="match status" value="12"/>
</dbReference>
<comment type="subcellular location">
    <subcellularLocation>
        <location evidence="1">Membrane</location>
        <topology evidence="1">Single-pass type I membrane protein</topology>
    </subcellularLocation>
</comment>
<dbReference type="InterPro" id="IPR000742">
    <property type="entry name" value="EGF"/>
</dbReference>
<evidence type="ECO:0000313" key="12">
    <source>
        <dbReference type="EMBL" id="CAB4017964.1"/>
    </source>
</evidence>
<dbReference type="FunFam" id="2.10.25.10:FF:000202">
    <property type="entry name" value="Multiple epidermal growth factor-like domains 8"/>
    <property type="match status" value="3"/>
</dbReference>
<accession>A0A6S7IGD5</accession>
<organism evidence="12 13">
    <name type="scientific">Paramuricea clavata</name>
    <name type="common">Red gorgonian</name>
    <name type="synonym">Violescent sea-whip</name>
    <dbReference type="NCBI Taxonomy" id="317549"/>
    <lineage>
        <taxon>Eukaryota</taxon>
        <taxon>Metazoa</taxon>
        <taxon>Cnidaria</taxon>
        <taxon>Anthozoa</taxon>
        <taxon>Octocorallia</taxon>
        <taxon>Malacalcyonacea</taxon>
        <taxon>Plexauridae</taxon>
        <taxon>Paramuricea</taxon>
    </lineage>
</organism>
<keyword evidence="6" id="KW-0106">Calcium</keyword>
<name>A0A6S7IGD5_PARCT</name>
<keyword evidence="13" id="KW-1185">Reference proteome</keyword>
<proteinExistence type="predicted"/>
<keyword evidence="5" id="KW-0677">Repeat</keyword>
<keyword evidence="2 11" id="KW-0245">EGF-like domain</keyword>
<dbReference type="InterPro" id="IPR001881">
    <property type="entry name" value="EGF-like_Ca-bd_dom"/>
</dbReference>
<dbReference type="FunFam" id="2.10.25.10:FF:000038">
    <property type="entry name" value="Fibrillin 2"/>
    <property type="match status" value="5"/>
</dbReference>
<dbReference type="InterPro" id="IPR009030">
    <property type="entry name" value="Growth_fac_rcpt_cys_sf"/>
</dbReference>
<reference evidence="12" key="1">
    <citation type="submission" date="2020-04" db="EMBL/GenBank/DDBJ databases">
        <authorList>
            <person name="Alioto T."/>
            <person name="Alioto T."/>
            <person name="Gomez Garrido J."/>
        </authorList>
    </citation>
    <scope>NUCLEOTIDE SEQUENCE</scope>
    <source>
        <strain evidence="12">A484AB</strain>
    </source>
</reference>
<dbReference type="InterPro" id="IPR049883">
    <property type="entry name" value="NOTCH1_EGF-like"/>
</dbReference>
<dbReference type="InterPro" id="IPR000152">
    <property type="entry name" value="EGF-type_Asp/Asn_hydroxyl_site"/>
</dbReference>
<feature type="disulfide bond" evidence="11">
    <location>
        <begin position="112"/>
        <end position="121"/>
    </location>
</feature>
<evidence type="ECO:0000256" key="3">
    <source>
        <dbReference type="ARBA" id="ARBA00022692"/>
    </source>
</evidence>
<evidence type="ECO:0000313" key="13">
    <source>
        <dbReference type="Proteomes" id="UP001152795"/>
    </source>
</evidence>
<dbReference type="GO" id="GO:0016020">
    <property type="term" value="C:membrane"/>
    <property type="evidence" value="ECO:0007669"/>
    <property type="project" value="UniProtKB-SubCell"/>
</dbReference>
<keyword evidence="8" id="KW-0472">Membrane</keyword>
<evidence type="ECO:0000256" key="11">
    <source>
        <dbReference type="PROSITE-ProRule" id="PRU00076"/>
    </source>
</evidence>
<evidence type="ECO:0000256" key="9">
    <source>
        <dbReference type="ARBA" id="ARBA00023157"/>
    </source>
</evidence>
<evidence type="ECO:0000256" key="8">
    <source>
        <dbReference type="ARBA" id="ARBA00023136"/>
    </source>
</evidence>
<evidence type="ECO:0000256" key="1">
    <source>
        <dbReference type="ARBA" id="ARBA00004479"/>
    </source>
</evidence>
<dbReference type="PROSITE" id="PS00022">
    <property type="entry name" value="EGF_1"/>
    <property type="match status" value="2"/>
</dbReference>
<keyword evidence="9 11" id="KW-1015">Disulfide bond</keyword>
<dbReference type="InterPro" id="IPR018097">
    <property type="entry name" value="EGF_Ca-bd_CS"/>
</dbReference>
<protein>
    <submittedName>
        <fullName evidence="12">Latent-transforming growth factor beta-binding 4-like isoform X1</fullName>
    </submittedName>
</protein>
<keyword evidence="10" id="KW-0325">Glycoprotein</keyword>
<evidence type="ECO:0000256" key="6">
    <source>
        <dbReference type="ARBA" id="ARBA00022837"/>
    </source>
</evidence>
<dbReference type="SUPFAM" id="SSF57196">
    <property type="entry name" value="EGF/Laminin"/>
    <property type="match status" value="1"/>
</dbReference>
<dbReference type="Pfam" id="PF12947">
    <property type="entry name" value="EGF_3"/>
    <property type="match status" value="1"/>
</dbReference>
<dbReference type="GO" id="GO:0005509">
    <property type="term" value="F:calcium ion binding"/>
    <property type="evidence" value="ECO:0007669"/>
    <property type="project" value="InterPro"/>
</dbReference>
<dbReference type="GO" id="GO:0048513">
    <property type="term" value="P:animal organ development"/>
    <property type="evidence" value="ECO:0007669"/>
    <property type="project" value="UniProtKB-ARBA"/>
</dbReference>
<evidence type="ECO:0000256" key="5">
    <source>
        <dbReference type="ARBA" id="ARBA00022737"/>
    </source>
</evidence>
<dbReference type="InterPro" id="IPR013032">
    <property type="entry name" value="EGF-like_CS"/>
</dbReference>
<comment type="caution">
    <text evidence="12">The sequence shown here is derived from an EMBL/GenBank/DDBJ whole genome shotgun (WGS) entry which is preliminary data.</text>
</comment>
<dbReference type="PROSITE" id="PS50026">
    <property type="entry name" value="EGF_3"/>
    <property type="match status" value="10"/>
</dbReference>
<dbReference type="PANTHER" id="PTHR24039">
    <property type="entry name" value="FIBRILLIN-RELATED"/>
    <property type="match status" value="1"/>
</dbReference>
<dbReference type="CDD" id="cd00054">
    <property type="entry name" value="EGF_CA"/>
    <property type="match status" value="9"/>
</dbReference>
<dbReference type="GO" id="GO:0048731">
    <property type="term" value="P:system development"/>
    <property type="evidence" value="ECO:0007669"/>
    <property type="project" value="UniProtKB-ARBA"/>
</dbReference>
<feature type="disulfide bond" evidence="11">
    <location>
        <begin position="150"/>
        <end position="159"/>
    </location>
</feature>
<comment type="caution">
    <text evidence="11">Lacks conserved residue(s) required for the propagation of feature annotation.</text>
</comment>
<keyword evidence="4" id="KW-0732">Signal</keyword>
<sequence length="611" mass="65603">NQSPKFTTSTVLHAFLGKELRVQLKAIDPENRPIRYTFDSTLDASLTERGLFTCTKNTNDSTIVIFNVTDECGAYSVLHASVVIKECPCQNSGECHPDYRYLNGAGNFTCSCPAGYTGTLCELDVNECAVSKPCFNGNCNNEQPGFSCSCYVGYTGDLCQTEIDDCASNPCFLGVHCTDMVASFSCGPCPLGYTANGETCTRIDGEEDECLTKPQVCHTNAKCVYNNGSYVCQCTDGYTGDGKSNCTDVDECIQTPDICHQNANCTNTEGSYSCQCLKGYTTGDGKLNCSDIDECTSPNVCIQNSQCSNTVGSYVCQCAVGYSGDGYSNCTDINECSSNVPPVCYENATCSNSEGSYSCQCENGYSGDGKRNCTDMQMFNCRTGGRGMEERCKRVISRIGQCSNTVGSYVCQCAVGYSGDGYSNCTDINECSSNVPPVCYENATCSNSEGSYSCQCENGYSGDGKRNCTDIYTIYISKNIDECLTIPNICHQFAICSNVPGSYFCHCRTGFSGNGKLNCDDINECQKSPSVCHSLAKCSNTEGSYSCQCESGYTGVGTVNCSDVNECNNTPPVCHKNATCSNSEGSYSCQCQNGYFGDGKINCTGMTVNQV</sequence>
<evidence type="ECO:0000256" key="2">
    <source>
        <dbReference type="ARBA" id="ARBA00022536"/>
    </source>
</evidence>
<dbReference type="SMART" id="SM00181">
    <property type="entry name" value="EGF"/>
    <property type="match status" value="12"/>
</dbReference>
<dbReference type="InterPro" id="IPR024731">
    <property type="entry name" value="NELL2-like_EGF"/>
</dbReference>